<evidence type="ECO:0000313" key="2">
    <source>
        <dbReference type="EMBL" id="KAF0747279.1"/>
    </source>
</evidence>
<dbReference type="Proteomes" id="UP000478052">
    <property type="component" value="Unassembled WGS sequence"/>
</dbReference>
<comment type="caution">
    <text evidence="2">The sequence shown here is derived from an EMBL/GenBank/DDBJ whole genome shotgun (WGS) entry which is preliminary data.</text>
</comment>
<proteinExistence type="predicted"/>
<dbReference type="InterPro" id="IPR000477">
    <property type="entry name" value="RT_dom"/>
</dbReference>
<gene>
    <name evidence="2" type="ORF">FWK35_00018112</name>
</gene>
<name>A0A6G0Y1I8_APHCR</name>
<reference evidence="2 3" key="1">
    <citation type="submission" date="2019-08" db="EMBL/GenBank/DDBJ databases">
        <title>Whole genome of Aphis craccivora.</title>
        <authorList>
            <person name="Voronova N.V."/>
            <person name="Shulinski R.S."/>
            <person name="Bandarenka Y.V."/>
            <person name="Zhorov D.G."/>
            <person name="Warner D."/>
        </authorList>
    </citation>
    <scope>NUCLEOTIDE SEQUENCE [LARGE SCALE GENOMIC DNA]</scope>
    <source>
        <strain evidence="2">180601</strain>
        <tissue evidence="2">Whole Body</tissue>
    </source>
</reference>
<feature type="domain" description="Reverse transcriptase" evidence="1">
    <location>
        <begin position="1"/>
        <end position="178"/>
    </location>
</feature>
<dbReference type="AlphaFoldDB" id="A0A6G0Y1I8"/>
<dbReference type="EMBL" id="VUJU01006896">
    <property type="protein sequence ID" value="KAF0747279.1"/>
    <property type="molecule type" value="Genomic_DNA"/>
</dbReference>
<dbReference type="PANTHER" id="PTHR19446">
    <property type="entry name" value="REVERSE TRANSCRIPTASES"/>
    <property type="match status" value="1"/>
</dbReference>
<keyword evidence="3" id="KW-1185">Reference proteome</keyword>
<evidence type="ECO:0000259" key="1">
    <source>
        <dbReference type="PROSITE" id="PS50878"/>
    </source>
</evidence>
<protein>
    <recommendedName>
        <fullName evidence="1">Reverse transcriptase domain-containing protein</fullName>
    </recommendedName>
</protein>
<dbReference type="OrthoDB" id="6626039at2759"/>
<sequence length="178" mass="19488">MHQPPIWPASRPTGEVPLITAAELALIGTRLPTNKAPGLDGVPDIILKRIIVKKTRANIRHAQQVSVTGLFPETMEGSHAGAITEGRRIEKAMELVNKAGTGPLYKRELCAMVCLDVANAFNSAPWVNIEEALLKKKVPEYMCILRNYLNERAIIYGDTTRRAVTSGVPQGSVLRPIL</sequence>
<accession>A0A6G0Y1I8</accession>
<dbReference type="PROSITE" id="PS50878">
    <property type="entry name" value="RT_POL"/>
    <property type="match status" value="1"/>
</dbReference>
<evidence type="ECO:0000313" key="3">
    <source>
        <dbReference type="Proteomes" id="UP000478052"/>
    </source>
</evidence>
<organism evidence="2 3">
    <name type="scientific">Aphis craccivora</name>
    <name type="common">Cowpea aphid</name>
    <dbReference type="NCBI Taxonomy" id="307492"/>
    <lineage>
        <taxon>Eukaryota</taxon>
        <taxon>Metazoa</taxon>
        <taxon>Ecdysozoa</taxon>
        <taxon>Arthropoda</taxon>
        <taxon>Hexapoda</taxon>
        <taxon>Insecta</taxon>
        <taxon>Pterygota</taxon>
        <taxon>Neoptera</taxon>
        <taxon>Paraneoptera</taxon>
        <taxon>Hemiptera</taxon>
        <taxon>Sternorrhyncha</taxon>
        <taxon>Aphidomorpha</taxon>
        <taxon>Aphidoidea</taxon>
        <taxon>Aphididae</taxon>
        <taxon>Aphidini</taxon>
        <taxon>Aphis</taxon>
        <taxon>Aphis</taxon>
    </lineage>
</organism>